<dbReference type="InterPro" id="IPR029063">
    <property type="entry name" value="SAM-dependent_MTases_sf"/>
</dbReference>
<name>A0ABU2SQS8_9ACTN</name>
<evidence type="ECO:0000259" key="2">
    <source>
        <dbReference type="Pfam" id="PF21302"/>
    </source>
</evidence>
<feature type="domain" description="Methyltransferase" evidence="1">
    <location>
        <begin position="96"/>
        <end position="180"/>
    </location>
</feature>
<evidence type="ECO:0000313" key="4">
    <source>
        <dbReference type="Proteomes" id="UP001180531"/>
    </source>
</evidence>
<dbReference type="Pfam" id="PF21302">
    <property type="entry name" value="Zn_ribbon_RlmA"/>
    <property type="match status" value="1"/>
</dbReference>
<feature type="domain" description="23S rRNA (guanine(745)-N(1))-methyltransferase N-terminal" evidence="2">
    <location>
        <begin position="10"/>
        <end position="51"/>
    </location>
</feature>
<dbReference type="GO" id="GO:0008168">
    <property type="term" value="F:methyltransferase activity"/>
    <property type="evidence" value="ECO:0007669"/>
    <property type="project" value="UniProtKB-KW"/>
</dbReference>
<proteinExistence type="predicted"/>
<protein>
    <submittedName>
        <fullName evidence="3">23S rRNA methyltransferase</fullName>
    </submittedName>
</protein>
<gene>
    <name evidence="3" type="ORF">RM609_13940</name>
</gene>
<dbReference type="Proteomes" id="UP001180531">
    <property type="component" value="Unassembled WGS sequence"/>
</dbReference>
<dbReference type="EMBL" id="JAVRFI010000007">
    <property type="protein sequence ID" value="MDT0450165.1"/>
    <property type="molecule type" value="Genomic_DNA"/>
</dbReference>
<comment type="caution">
    <text evidence="3">The sequence shown here is derived from an EMBL/GenBank/DDBJ whole genome shotgun (WGS) entry which is preliminary data.</text>
</comment>
<evidence type="ECO:0000259" key="1">
    <source>
        <dbReference type="Pfam" id="PF13649"/>
    </source>
</evidence>
<dbReference type="Pfam" id="PF13649">
    <property type="entry name" value="Methyltransf_25"/>
    <property type="match status" value="1"/>
</dbReference>
<dbReference type="InterPro" id="IPR048647">
    <property type="entry name" value="RlmA_N"/>
</dbReference>
<keyword evidence="3" id="KW-0489">Methyltransferase</keyword>
<sequence>MLNHIVRYLRCPHCTAPLAAKGRALVCSNGHAFDVAKQGYVNLLPGAVKYSADTREMVDARAEFLGAGHYAPIADALVSLARDTADSSASPAAGCVVDIGGGTGYYQSHVMDAFPEAEGILLDISKFAARRAAKAHARIGAVVADAWQALPLLDASAALVVNTFAPRNGPELRRVLHPQGALLVVTPRPDHLQELIDTLGLMRVDERKEERLSDQLAPHFSTTTSRALTTTMTLDHHALAQLVGMGPNAWHRDGEGLAARIAALPEPYEVTLSVTLTAYRPLT</sequence>
<dbReference type="Gene3D" id="3.40.50.150">
    <property type="entry name" value="Vaccinia Virus protein VP39"/>
    <property type="match status" value="1"/>
</dbReference>
<dbReference type="SUPFAM" id="SSF53335">
    <property type="entry name" value="S-adenosyl-L-methionine-dependent methyltransferases"/>
    <property type="match status" value="1"/>
</dbReference>
<dbReference type="InterPro" id="IPR041698">
    <property type="entry name" value="Methyltransf_25"/>
</dbReference>
<keyword evidence="4" id="KW-1185">Reference proteome</keyword>
<dbReference type="GO" id="GO:0032259">
    <property type="term" value="P:methylation"/>
    <property type="evidence" value="ECO:0007669"/>
    <property type="project" value="UniProtKB-KW"/>
</dbReference>
<accession>A0ABU2SQS8</accession>
<reference evidence="3" key="1">
    <citation type="submission" date="2024-05" db="EMBL/GenBank/DDBJ databases">
        <title>30 novel species of actinomycetes from the DSMZ collection.</title>
        <authorList>
            <person name="Nouioui I."/>
        </authorList>
    </citation>
    <scope>NUCLEOTIDE SEQUENCE</scope>
    <source>
        <strain evidence="3">DSM 40473</strain>
    </source>
</reference>
<dbReference type="PIRSF" id="PIRSF018249">
    <property type="entry name" value="MyrA_prd"/>
    <property type="match status" value="1"/>
</dbReference>
<dbReference type="RefSeq" id="WP_311610860.1">
    <property type="nucleotide sequence ID" value="NZ_JAVRFI010000007.1"/>
</dbReference>
<organism evidence="3 4">
    <name type="scientific">Streptomyces hesseae</name>
    <dbReference type="NCBI Taxonomy" id="3075519"/>
    <lineage>
        <taxon>Bacteria</taxon>
        <taxon>Bacillati</taxon>
        <taxon>Actinomycetota</taxon>
        <taxon>Actinomycetes</taxon>
        <taxon>Kitasatosporales</taxon>
        <taxon>Streptomycetaceae</taxon>
        <taxon>Streptomyces</taxon>
    </lineage>
</organism>
<keyword evidence="3" id="KW-0808">Transferase</keyword>
<dbReference type="InterPro" id="IPR016718">
    <property type="entry name" value="rRNA_m1G-MeTrfase_A_prd"/>
</dbReference>
<evidence type="ECO:0000313" key="3">
    <source>
        <dbReference type="EMBL" id="MDT0450165.1"/>
    </source>
</evidence>